<reference evidence="6" key="1">
    <citation type="submission" date="2005-10" db="EMBL/GenBank/DDBJ databases">
        <title>Complete sequence of Pelobacter carbinolicus DSM 2380.</title>
        <authorList>
            <person name="Copeland A."/>
            <person name="Lucas S."/>
            <person name="Lapidus A."/>
            <person name="Barry K."/>
            <person name="Detter J.C."/>
            <person name="Glavina T."/>
            <person name="Hammon N."/>
            <person name="Israni S."/>
            <person name="Pitluck S."/>
            <person name="Chertkov O."/>
            <person name="Schmutz J."/>
            <person name="Larimer F."/>
            <person name="Land M."/>
            <person name="Kyrpides N."/>
            <person name="Ivanova N."/>
            <person name="Richardson P."/>
        </authorList>
    </citation>
    <scope>NUCLEOTIDE SEQUENCE [LARGE SCALE GENOMIC DNA]</scope>
    <source>
        <strain evidence="6">DSM 2380 / NBRC 103641 / GraBd1</strain>
    </source>
</reference>
<evidence type="ECO:0000256" key="1">
    <source>
        <dbReference type="ARBA" id="ARBA00006889"/>
    </source>
</evidence>
<dbReference type="InterPro" id="IPR002446">
    <property type="entry name" value="Lipocalin_bac"/>
</dbReference>
<dbReference type="SUPFAM" id="SSF50814">
    <property type="entry name" value="Lipocalins"/>
    <property type="match status" value="1"/>
</dbReference>
<accession>Q3A2Y8</accession>
<protein>
    <submittedName>
        <fullName evidence="5">Outer membrane lipoprotein, lipocalin family</fullName>
    </submittedName>
</protein>
<feature type="lipid moiety-binding region" description="N-palmitoyl cysteine" evidence="3">
    <location>
        <position position="25"/>
    </location>
</feature>
<dbReference type="RefSeq" id="WP_011341780.1">
    <property type="nucleotide sequence ID" value="NC_007498.2"/>
</dbReference>
<dbReference type="PRINTS" id="PR01171">
    <property type="entry name" value="BCTLIPOCALIN"/>
</dbReference>
<proteinExistence type="inferred from homology"/>
<name>Q3A2Y8_SYNC1</name>
<evidence type="ECO:0000313" key="6">
    <source>
        <dbReference type="Proteomes" id="UP000002534"/>
    </source>
</evidence>
<dbReference type="GO" id="GO:0006950">
    <property type="term" value="P:response to stress"/>
    <property type="evidence" value="ECO:0007669"/>
    <property type="project" value="UniProtKB-ARBA"/>
</dbReference>
<dbReference type="PROSITE" id="PS51257">
    <property type="entry name" value="PROKAR_LIPOPROTEIN"/>
    <property type="match status" value="1"/>
</dbReference>
<dbReference type="Gene3D" id="2.40.128.20">
    <property type="match status" value="1"/>
</dbReference>
<dbReference type="EMBL" id="CP000142">
    <property type="protein sequence ID" value="ABA89269.1"/>
    <property type="molecule type" value="Genomic_DNA"/>
</dbReference>
<evidence type="ECO:0000256" key="3">
    <source>
        <dbReference type="PIRSR" id="PIRSR036893-52"/>
    </source>
</evidence>
<dbReference type="InterPro" id="IPR012674">
    <property type="entry name" value="Calycin"/>
</dbReference>
<evidence type="ECO:0000313" key="5">
    <source>
        <dbReference type="EMBL" id="ABA89269.1"/>
    </source>
</evidence>
<comment type="similarity">
    <text evidence="1 2">Belongs to the calycin superfamily. Lipocalin family.</text>
</comment>
<dbReference type="Pfam" id="PF08212">
    <property type="entry name" value="Lipocalin_2"/>
    <property type="match status" value="1"/>
</dbReference>
<organism evidence="5 6">
    <name type="scientific">Syntrophotalea carbinolica (strain DSM 2380 / NBRC 103641 / GraBd1)</name>
    <name type="common">Pelobacter carbinolicus</name>
    <dbReference type="NCBI Taxonomy" id="338963"/>
    <lineage>
        <taxon>Bacteria</taxon>
        <taxon>Pseudomonadati</taxon>
        <taxon>Thermodesulfobacteriota</taxon>
        <taxon>Desulfuromonadia</taxon>
        <taxon>Desulfuromonadales</taxon>
        <taxon>Syntrophotaleaceae</taxon>
        <taxon>Syntrophotalea</taxon>
    </lineage>
</organism>
<dbReference type="CDD" id="cd19438">
    <property type="entry name" value="lipocalin_Blc-like"/>
    <property type="match status" value="1"/>
</dbReference>
<dbReference type="eggNOG" id="COG3040">
    <property type="taxonomic scope" value="Bacteria"/>
</dbReference>
<dbReference type="PANTHER" id="PTHR10612:SF34">
    <property type="entry name" value="APOLIPOPROTEIN D"/>
    <property type="match status" value="1"/>
</dbReference>
<dbReference type="HOGENOM" id="CLU_068449_3_1_7"/>
<feature type="domain" description="Lipocalin/cytosolic fatty-acid binding" evidence="4">
    <location>
        <begin position="41"/>
        <end position="180"/>
    </location>
</feature>
<dbReference type="PANTHER" id="PTHR10612">
    <property type="entry name" value="APOLIPOPROTEIN D"/>
    <property type="match status" value="1"/>
</dbReference>
<dbReference type="PIRSF" id="PIRSF036893">
    <property type="entry name" value="Lipocalin_ApoD"/>
    <property type="match status" value="1"/>
</dbReference>
<dbReference type="KEGG" id="pca:Pcar_2028"/>
<dbReference type="Proteomes" id="UP000002534">
    <property type="component" value="Chromosome"/>
</dbReference>
<keyword evidence="6" id="KW-1185">Reference proteome</keyword>
<dbReference type="STRING" id="338963.Pcar_2028"/>
<dbReference type="InterPro" id="IPR000566">
    <property type="entry name" value="Lipocln_cytosolic_FA-bd_dom"/>
</dbReference>
<evidence type="ECO:0000256" key="2">
    <source>
        <dbReference type="PIRNR" id="PIRNR036893"/>
    </source>
</evidence>
<dbReference type="PROSITE" id="PS00213">
    <property type="entry name" value="LIPOCALIN"/>
    <property type="match status" value="1"/>
</dbReference>
<dbReference type="OrthoDB" id="9793905at2"/>
<dbReference type="InterPro" id="IPR047202">
    <property type="entry name" value="Lipocalin_Blc-like_dom"/>
</dbReference>
<dbReference type="InterPro" id="IPR022271">
    <property type="entry name" value="Lipocalin_ApoD"/>
</dbReference>
<sequence length="184" mass="21008">MACSLREISVVAIRWLSALFLLLSCSACGRPENAPRAVSRIDLARYAGIWYEIARYPNRFEKNCAGAMAIYRVLDDGGLEVVNRCRDITDGGRIREIKGYAKVPDPLNPAELKVTFFWPFYGHYWIIALSEDYTWAVVGHPQRKYLWILARQPVLDQGVLQKILSLIVEQGYEPERLVFADQGK</sequence>
<reference evidence="5 6" key="2">
    <citation type="journal article" date="2012" name="BMC Genomics">
        <title>The genome of Pelobacter carbinolicus reveals surprising metabolic capabilities and physiological features.</title>
        <authorList>
            <person name="Aklujkar M."/>
            <person name="Haveman S.A."/>
            <person name="Didonato R.Jr."/>
            <person name="Chertkov O."/>
            <person name="Han C.S."/>
            <person name="Land M.L."/>
            <person name="Brown P."/>
            <person name="Lovley D.R."/>
        </authorList>
    </citation>
    <scope>NUCLEOTIDE SEQUENCE [LARGE SCALE GENOMIC DNA]</scope>
    <source>
        <strain evidence="6">DSM 2380 / NBRC 103641 / GraBd1</strain>
    </source>
</reference>
<feature type="lipid moiety-binding region" description="S-diacylglycerol cysteine" evidence="3">
    <location>
        <position position="25"/>
    </location>
</feature>
<evidence type="ECO:0000259" key="4">
    <source>
        <dbReference type="Pfam" id="PF08212"/>
    </source>
</evidence>
<dbReference type="InterPro" id="IPR022272">
    <property type="entry name" value="Lipocalin_CS"/>
</dbReference>
<keyword evidence="3 5" id="KW-0449">Lipoprotein</keyword>
<gene>
    <name evidence="5" type="ordered locus">Pcar_2028</name>
</gene>
<keyword evidence="3" id="KW-0564">Palmitate</keyword>
<dbReference type="AlphaFoldDB" id="Q3A2Y8"/>